<keyword evidence="10" id="KW-1133">Transmembrane helix</keyword>
<evidence type="ECO:0000256" key="5">
    <source>
        <dbReference type="ARBA" id="ARBA00022679"/>
    </source>
</evidence>
<name>A0A060QLJ8_9PROT</name>
<evidence type="ECO:0000313" key="14">
    <source>
        <dbReference type="Proteomes" id="UP000027583"/>
    </source>
</evidence>
<evidence type="ECO:0000256" key="10">
    <source>
        <dbReference type="SAM" id="Phobius"/>
    </source>
</evidence>
<dbReference type="GO" id="GO:0005524">
    <property type="term" value="F:ATP binding"/>
    <property type="evidence" value="ECO:0007669"/>
    <property type="project" value="UniProtKB-KW"/>
</dbReference>
<dbReference type="AlphaFoldDB" id="A0A060QLJ8"/>
<evidence type="ECO:0000256" key="7">
    <source>
        <dbReference type="ARBA" id="ARBA00022777"/>
    </source>
</evidence>
<dbReference type="PROSITE" id="PS50885">
    <property type="entry name" value="HAMP"/>
    <property type="match status" value="1"/>
</dbReference>
<feature type="transmembrane region" description="Helical" evidence="10">
    <location>
        <begin position="304"/>
        <end position="326"/>
    </location>
</feature>
<keyword evidence="10" id="KW-0472">Membrane</keyword>
<keyword evidence="4" id="KW-0597">Phosphoprotein</keyword>
<dbReference type="eggNOG" id="COG3920">
    <property type="taxonomic scope" value="Bacteria"/>
</dbReference>
<dbReference type="EC" id="2.7.13.3" evidence="3"/>
<dbReference type="Pfam" id="PF07568">
    <property type="entry name" value="HisKA_2"/>
    <property type="match status" value="1"/>
</dbReference>
<evidence type="ECO:0000259" key="11">
    <source>
        <dbReference type="PROSITE" id="PS50109"/>
    </source>
</evidence>
<keyword evidence="10" id="KW-0812">Transmembrane</keyword>
<feature type="transmembrane region" description="Helical" evidence="10">
    <location>
        <begin position="26"/>
        <end position="49"/>
    </location>
</feature>
<dbReference type="GO" id="GO:0016020">
    <property type="term" value="C:membrane"/>
    <property type="evidence" value="ECO:0007669"/>
    <property type="project" value="UniProtKB-SubCell"/>
</dbReference>
<evidence type="ECO:0000256" key="2">
    <source>
        <dbReference type="ARBA" id="ARBA00004370"/>
    </source>
</evidence>
<dbReference type="Gene3D" id="3.30.450.20">
    <property type="entry name" value="PAS domain"/>
    <property type="match status" value="1"/>
</dbReference>
<organism evidence="13 14">
    <name type="scientific">Asaia bogorensis</name>
    <dbReference type="NCBI Taxonomy" id="91915"/>
    <lineage>
        <taxon>Bacteria</taxon>
        <taxon>Pseudomonadati</taxon>
        <taxon>Pseudomonadota</taxon>
        <taxon>Alphaproteobacteria</taxon>
        <taxon>Acetobacterales</taxon>
        <taxon>Acetobacteraceae</taxon>
        <taxon>Asaia</taxon>
    </lineage>
</organism>
<evidence type="ECO:0000256" key="8">
    <source>
        <dbReference type="ARBA" id="ARBA00022840"/>
    </source>
</evidence>
<dbReference type="PANTHER" id="PTHR41523:SF8">
    <property type="entry name" value="ETHYLENE RESPONSE SENSOR PROTEIN"/>
    <property type="match status" value="1"/>
</dbReference>
<dbReference type="InterPro" id="IPR011495">
    <property type="entry name" value="Sig_transdc_His_kin_sub2_dim/P"/>
</dbReference>
<dbReference type="PROSITE" id="PS50109">
    <property type="entry name" value="HIS_KIN"/>
    <property type="match status" value="1"/>
</dbReference>
<dbReference type="SMART" id="SM00387">
    <property type="entry name" value="HATPase_c"/>
    <property type="match status" value="1"/>
</dbReference>
<keyword evidence="7" id="KW-0418">Kinase</keyword>
<keyword evidence="9" id="KW-0175">Coiled coil</keyword>
<dbReference type="SUPFAM" id="SSF55874">
    <property type="entry name" value="ATPase domain of HSP90 chaperone/DNA topoisomerase II/histidine kinase"/>
    <property type="match status" value="1"/>
</dbReference>
<dbReference type="GO" id="GO:0004673">
    <property type="term" value="F:protein histidine kinase activity"/>
    <property type="evidence" value="ECO:0007669"/>
    <property type="project" value="UniProtKB-EC"/>
</dbReference>
<dbReference type="RefSeq" id="WP_244442071.1">
    <property type="nucleotide sequence ID" value="NZ_CBLX010000016.1"/>
</dbReference>
<dbReference type="GO" id="GO:0007165">
    <property type="term" value="P:signal transduction"/>
    <property type="evidence" value="ECO:0007669"/>
    <property type="project" value="InterPro"/>
</dbReference>
<dbReference type="InterPro" id="IPR005467">
    <property type="entry name" value="His_kinase_dom"/>
</dbReference>
<reference evidence="13 14" key="2">
    <citation type="journal article" date="2014" name="PLoS ONE">
        <title>Evolution of mitochondria reconstructed from the energy metabolism of living bacteria.</title>
        <authorList>
            <person name="Degli Esposti M."/>
            <person name="Chouaia B."/>
            <person name="Comandatore F."/>
            <person name="Crotti E."/>
            <person name="Sassera D."/>
            <person name="Lievens P.M."/>
            <person name="Daffonchio D."/>
            <person name="Bandi C."/>
        </authorList>
    </citation>
    <scope>NUCLEOTIDE SEQUENCE [LARGE SCALE GENOMIC DNA]</scope>
    <source>
        <strain evidence="13 14">SF2.1</strain>
    </source>
</reference>
<evidence type="ECO:0000259" key="12">
    <source>
        <dbReference type="PROSITE" id="PS50885"/>
    </source>
</evidence>
<evidence type="ECO:0000256" key="6">
    <source>
        <dbReference type="ARBA" id="ARBA00022741"/>
    </source>
</evidence>
<proteinExistence type="predicted"/>
<dbReference type="InterPro" id="IPR003594">
    <property type="entry name" value="HATPase_dom"/>
</dbReference>
<sequence>MRLLPLHPLKAVGLKTRLFDTVGSRVMALIVCTSVPLATVAGVLAWHTYLATSDNSFERTKADAVSARHEIAADLGRAQGALETLAQITLHEEIAPRAFQLVQSVSQQHYCSLELVDSAGKIVASSRGNEKDGNPCQSNLLALASASRDAVSEKESFAEGDGATEVVIAGSALLVRSSIRLDYVDRTGSSVPGRLIAFRPLVNQELVSTAQYAHVSNEPDVGSTDLWLFTEQTPPVALTARQNVTSPWSREVTDRLRADLKVGRRADHFEANNVYYTLIPGYGPTSIVAVSVRSAAETRALQLFLARVMLIVLILVVELLLVALAAQRYLVEPLEKLASSVSEWRRHGSFQPDLPLSLPLEIRQMERAFSRATKRLDRHEARLQRATKQQDLLIREIHHRVKNNLQIVASLLNLQANRIKLPEAREEFHLVRDRVRSLATLHRYLYPEGGLSSLDIRAFMEELASQIFTANNHSNRGRISLSLDIHDVPITPDQAVPLSLIVTEIVTNALRYAFPEGRAGSVRIQLHRVDETALLLIEDDGVGLAFPSEGEKREGIGLQLVRGFARQLGATLDIISEQGTVYRLVFPVHVPRRNLA</sequence>
<evidence type="ECO:0000313" key="13">
    <source>
        <dbReference type="EMBL" id="CDG40407.1"/>
    </source>
</evidence>
<dbReference type="InterPro" id="IPR003660">
    <property type="entry name" value="HAMP_dom"/>
</dbReference>
<reference evidence="13 14" key="1">
    <citation type="journal article" date="2014" name="Genome Biol. Evol.">
        <title>Acetic acid bacteria genomes reveal functional traits for adaptation to life in insect guts.</title>
        <authorList>
            <person name="Chouaia B."/>
            <person name="Gaiarsa S."/>
            <person name="Crotti E."/>
            <person name="Comandatore F."/>
            <person name="Degli Esposti M."/>
            <person name="Ricci I."/>
            <person name="Alma A."/>
            <person name="Favia G."/>
            <person name="Bandi C."/>
            <person name="Daffonchio D."/>
        </authorList>
    </citation>
    <scope>NUCLEOTIDE SEQUENCE [LARGE SCALE GENOMIC DNA]</scope>
    <source>
        <strain evidence="13 14">SF2.1</strain>
    </source>
</reference>
<dbReference type="Proteomes" id="UP000027583">
    <property type="component" value="Unassembled WGS sequence"/>
</dbReference>
<evidence type="ECO:0000256" key="1">
    <source>
        <dbReference type="ARBA" id="ARBA00000085"/>
    </source>
</evidence>
<feature type="domain" description="Histidine kinase" evidence="11">
    <location>
        <begin position="396"/>
        <end position="590"/>
    </location>
</feature>
<keyword evidence="5" id="KW-0808">Transferase</keyword>
<comment type="caution">
    <text evidence="13">The sequence shown here is derived from an EMBL/GenBank/DDBJ whole genome shotgun (WGS) entry which is preliminary data.</text>
</comment>
<dbReference type="InterPro" id="IPR036890">
    <property type="entry name" value="HATPase_C_sf"/>
</dbReference>
<dbReference type="Pfam" id="PF02518">
    <property type="entry name" value="HATPase_c"/>
    <property type="match status" value="1"/>
</dbReference>
<accession>A0A060QLJ8</accession>
<gene>
    <name evidence="13" type="ORF">ASAP_2362</name>
</gene>
<feature type="coiled-coil region" evidence="9">
    <location>
        <begin position="362"/>
        <end position="396"/>
    </location>
</feature>
<comment type="catalytic activity">
    <reaction evidence="1">
        <text>ATP + protein L-histidine = ADP + protein N-phospho-L-histidine.</text>
        <dbReference type="EC" id="2.7.13.3"/>
    </reaction>
</comment>
<evidence type="ECO:0000256" key="3">
    <source>
        <dbReference type="ARBA" id="ARBA00012438"/>
    </source>
</evidence>
<dbReference type="EMBL" id="CBLX010000016">
    <property type="protein sequence ID" value="CDG40407.1"/>
    <property type="molecule type" value="Genomic_DNA"/>
</dbReference>
<protein>
    <recommendedName>
        <fullName evidence="3">histidine kinase</fullName>
        <ecNumber evidence="3">2.7.13.3</ecNumber>
    </recommendedName>
</protein>
<keyword evidence="8" id="KW-0067">ATP-binding</keyword>
<evidence type="ECO:0000256" key="4">
    <source>
        <dbReference type="ARBA" id="ARBA00022553"/>
    </source>
</evidence>
<keyword evidence="6" id="KW-0547">Nucleotide-binding</keyword>
<feature type="domain" description="HAMP" evidence="12">
    <location>
        <begin position="328"/>
        <end position="381"/>
    </location>
</feature>
<dbReference type="PANTHER" id="PTHR41523">
    <property type="entry name" value="TWO-COMPONENT SYSTEM SENSOR PROTEIN"/>
    <property type="match status" value="1"/>
</dbReference>
<evidence type="ECO:0000256" key="9">
    <source>
        <dbReference type="SAM" id="Coils"/>
    </source>
</evidence>
<dbReference type="Gene3D" id="3.30.565.10">
    <property type="entry name" value="Histidine kinase-like ATPase, C-terminal domain"/>
    <property type="match status" value="1"/>
</dbReference>
<comment type="subcellular location">
    <subcellularLocation>
        <location evidence="2">Membrane</location>
    </subcellularLocation>
</comment>